<dbReference type="InterPro" id="IPR011761">
    <property type="entry name" value="ATP-grasp"/>
</dbReference>
<dbReference type="Gene3D" id="3.30.470.20">
    <property type="entry name" value="ATP-grasp fold, B domain"/>
    <property type="match status" value="1"/>
</dbReference>
<dbReference type="Pfam" id="PF18301">
    <property type="entry name" value="preATP-grasp_3"/>
    <property type="match status" value="1"/>
</dbReference>
<evidence type="ECO:0000313" key="3">
    <source>
        <dbReference type="EMBL" id="QDU88745.1"/>
    </source>
</evidence>
<dbReference type="PIRSF" id="PIRSF016766">
    <property type="entry name" value="UCP016766_ATPgrasp"/>
    <property type="match status" value="1"/>
</dbReference>
<evidence type="ECO:0000256" key="1">
    <source>
        <dbReference type="PROSITE-ProRule" id="PRU00409"/>
    </source>
</evidence>
<keyword evidence="1" id="KW-0067">ATP-binding</keyword>
<keyword evidence="1" id="KW-0547">Nucleotide-binding</keyword>
<dbReference type="PROSITE" id="PS50975">
    <property type="entry name" value="ATP_GRASP"/>
    <property type="match status" value="1"/>
</dbReference>
<accession>A0A518DB80</accession>
<dbReference type="InterPro" id="IPR003806">
    <property type="entry name" value="ATP-grasp_PylC-type"/>
</dbReference>
<dbReference type="KEGG" id="pnd:Pla175_21270"/>
<dbReference type="AlphaFoldDB" id="A0A518DB80"/>
<dbReference type="OrthoDB" id="271331at2"/>
<proteinExistence type="predicted"/>
<keyword evidence="4" id="KW-1185">Reference proteome</keyword>
<gene>
    <name evidence="3" type="ORF">Pla175_21270</name>
</gene>
<evidence type="ECO:0000259" key="2">
    <source>
        <dbReference type="PROSITE" id="PS50975"/>
    </source>
</evidence>
<dbReference type="Pfam" id="PF02655">
    <property type="entry name" value="ATP-grasp_3"/>
    <property type="match status" value="1"/>
</dbReference>
<dbReference type="GO" id="GO:0046872">
    <property type="term" value="F:metal ion binding"/>
    <property type="evidence" value="ECO:0007669"/>
    <property type="project" value="InterPro"/>
</dbReference>
<dbReference type="GO" id="GO:0005524">
    <property type="term" value="F:ATP binding"/>
    <property type="evidence" value="ECO:0007669"/>
    <property type="project" value="UniProtKB-UniRule"/>
</dbReference>
<organism evidence="3 4">
    <name type="scientific">Pirellulimonas nuda</name>
    <dbReference type="NCBI Taxonomy" id="2528009"/>
    <lineage>
        <taxon>Bacteria</taxon>
        <taxon>Pseudomonadati</taxon>
        <taxon>Planctomycetota</taxon>
        <taxon>Planctomycetia</taxon>
        <taxon>Pirellulales</taxon>
        <taxon>Lacipirellulaceae</taxon>
        <taxon>Pirellulimonas</taxon>
    </lineage>
</organism>
<dbReference type="Gene3D" id="3.40.50.11770">
    <property type="match status" value="1"/>
</dbReference>
<dbReference type="RefSeq" id="WP_145283982.1">
    <property type="nucleotide sequence ID" value="NZ_CP036291.1"/>
</dbReference>
<protein>
    <submittedName>
        <fullName evidence="3">Carbamoyl phosphate synthase-like protein</fullName>
    </submittedName>
</protein>
<feature type="domain" description="ATP-grasp" evidence="2">
    <location>
        <begin position="132"/>
        <end position="313"/>
    </location>
</feature>
<evidence type="ECO:0000313" key="4">
    <source>
        <dbReference type="Proteomes" id="UP000317429"/>
    </source>
</evidence>
<dbReference type="InterPro" id="IPR040803">
    <property type="entry name" value="MfnD_preATP-grasp"/>
</dbReference>
<dbReference type="SUPFAM" id="SSF56059">
    <property type="entry name" value="Glutathione synthetase ATP-binding domain-like"/>
    <property type="match status" value="1"/>
</dbReference>
<dbReference type="EMBL" id="CP036291">
    <property type="protein sequence ID" value="QDU88745.1"/>
    <property type="molecule type" value="Genomic_DNA"/>
</dbReference>
<dbReference type="Proteomes" id="UP000317429">
    <property type="component" value="Chromosome"/>
</dbReference>
<name>A0A518DB80_9BACT</name>
<sequence>MRVFLYEWVTGGGLAGVAGRLPESLLREGLAMVQAVAADLLQTPGYRVTLMGDLRVPQLAAGGGEVGWIDSRSEHDIQFAQAAQSADATILIAPETDQALFVAVQAAEKYGARLASPGSALVAVVSDKHETAERLIAAGVPAPLGRVLDSDASLPGGFPYPAVVKPLDGAGSQDCYVVASSLDRPPAYAFPRRIEPIVPGLPASVGILVGNGEMITLPPCRQVLSSDGRLQYLGGACPLPGPLAERASGLARRAVEALPPGVGFIGVDLVLGPDPSGLGDRVIEVNPRLTTSFVGLRYLCQDGLAAAMVETALGRPRRPTFSRRSIEFDSAGMVSFLDDGRSA</sequence>
<dbReference type="InterPro" id="IPR024710">
    <property type="entry name" value="MfnD"/>
</dbReference>
<reference evidence="3 4" key="1">
    <citation type="submission" date="2019-02" db="EMBL/GenBank/DDBJ databases">
        <title>Deep-cultivation of Planctomycetes and their phenomic and genomic characterization uncovers novel biology.</title>
        <authorList>
            <person name="Wiegand S."/>
            <person name="Jogler M."/>
            <person name="Boedeker C."/>
            <person name="Pinto D."/>
            <person name="Vollmers J."/>
            <person name="Rivas-Marin E."/>
            <person name="Kohn T."/>
            <person name="Peeters S.H."/>
            <person name="Heuer A."/>
            <person name="Rast P."/>
            <person name="Oberbeckmann S."/>
            <person name="Bunk B."/>
            <person name="Jeske O."/>
            <person name="Meyerdierks A."/>
            <person name="Storesund J.E."/>
            <person name="Kallscheuer N."/>
            <person name="Luecker S."/>
            <person name="Lage O.M."/>
            <person name="Pohl T."/>
            <person name="Merkel B.J."/>
            <person name="Hornburger P."/>
            <person name="Mueller R.-W."/>
            <person name="Bruemmer F."/>
            <person name="Labrenz M."/>
            <person name="Spormann A.M."/>
            <person name="Op den Camp H."/>
            <person name="Overmann J."/>
            <person name="Amann R."/>
            <person name="Jetten M.S.M."/>
            <person name="Mascher T."/>
            <person name="Medema M.H."/>
            <person name="Devos D.P."/>
            <person name="Kaster A.-K."/>
            <person name="Ovreas L."/>
            <person name="Rohde M."/>
            <person name="Galperin M.Y."/>
            <person name="Jogler C."/>
        </authorList>
    </citation>
    <scope>NUCLEOTIDE SEQUENCE [LARGE SCALE GENOMIC DNA]</scope>
    <source>
        <strain evidence="3 4">Pla175</strain>
    </source>
</reference>